<evidence type="ECO:0000313" key="4">
    <source>
        <dbReference type="Proteomes" id="UP000318733"/>
    </source>
</evidence>
<gene>
    <name evidence="3" type="ORF">FO440_09755</name>
</gene>
<reference evidence="3 4" key="1">
    <citation type="submission" date="2019-07" db="EMBL/GenBank/DDBJ databases">
        <authorList>
            <person name="Huq M.A."/>
        </authorList>
    </citation>
    <scope>NUCLEOTIDE SEQUENCE [LARGE SCALE GENOMIC DNA]</scope>
    <source>
        <strain evidence="3 4">MAH-19</strain>
    </source>
</reference>
<name>A0A556MWY6_9SPHI</name>
<dbReference type="InterPro" id="IPR002104">
    <property type="entry name" value="Integrase_catalytic"/>
</dbReference>
<dbReference type="EMBL" id="VLPK01000001">
    <property type="protein sequence ID" value="TSJ44440.1"/>
    <property type="molecule type" value="Genomic_DNA"/>
</dbReference>
<dbReference type="PANTHER" id="PTHR30349">
    <property type="entry name" value="PHAGE INTEGRASE-RELATED"/>
    <property type="match status" value="1"/>
</dbReference>
<dbReference type="InterPro" id="IPR050090">
    <property type="entry name" value="Tyrosine_recombinase_XerCD"/>
</dbReference>
<dbReference type="PANTHER" id="PTHR30349:SF64">
    <property type="entry name" value="PROPHAGE INTEGRASE INTD-RELATED"/>
    <property type="match status" value="1"/>
</dbReference>
<dbReference type="AlphaFoldDB" id="A0A556MWY6"/>
<dbReference type="InterPro" id="IPR011010">
    <property type="entry name" value="DNA_brk_join_enz"/>
</dbReference>
<accession>A0A556MWY6</accession>
<dbReference type="OrthoDB" id="5326076at2"/>
<proteinExistence type="predicted"/>
<evidence type="ECO:0000313" key="3">
    <source>
        <dbReference type="EMBL" id="TSJ44440.1"/>
    </source>
</evidence>
<evidence type="ECO:0000259" key="2">
    <source>
        <dbReference type="PROSITE" id="PS51898"/>
    </source>
</evidence>
<protein>
    <submittedName>
        <fullName evidence="3">Tyrosine-type recombinase/integrase</fullName>
    </submittedName>
</protein>
<keyword evidence="4" id="KW-1185">Reference proteome</keyword>
<feature type="domain" description="Tyr recombinase" evidence="2">
    <location>
        <begin position="192"/>
        <end position="382"/>
    </location>
</feature>
<evidence type="ECO:0000256" key="1">
    <source>
        <dbReference type="ARBA" id="ARBA00023172"/>
    </source>
</evidence>
<dbReference type="Proteomes" id="UP000318733">
    <property type="component" value="Unassembled WGS sequence"/>
</dbReference>
<dbReference type="GO" id="GO:0015074">
    <property type="term" value="P:DNA integration"/>
    <property type="evidence" value="ECO:0007669"/>
    <property type="project" value="InterPro"/>
</dbReference>
<organism evidence="3 4">
    <name type="scientific">Mucilaginibacter corticis</name>
    <dbReference type="NCBI Taxonomy" id="2597670"/>
    <lineage>
        <taxon>Bacteria</taxon>
        <taxon>Pseudomonadati</taxon>
        <taxon>Bacteroidota</taxon>
        <taxon>Sphingobacteriia</taxon>
        <taxon>Sphingobacteriales</taxon>
        <taxon>Sphingobacteriaceae</taxon>
        <taxon>Mucilaginibacter</taxon>
    </lineage>
</organism>
<comment type="caution">
    <text evidence="3">The sequence shown here is derived from an EMBL/GenBank/DDBJ whole genome shotgun (WGS) entry which is preliminary data.</text>
</comment>
<dbReference type="Pfam" id="PF00589">
    <property type="entry name" value="Phage_integrase"/>
    <property type="match status" value="1"/>
</dbReference>
<dbReference type="Gene3D" id="1.10.443.10">
    <property type="entry name" value="Intergrase catalytic core"/>
    <property type="match status" value="1"/>
</dbReference>
<keyword evidence="1" id="KW-0233">DNA recombination</keyword>
<sequence length="423" mass="49156">MTQNRKYTYMGTGFSAAIEDWNEETDYPQFTHPKYKELSKRIDKIIEDINFEIKLAEKAQRFVMPVEIKNNLTSALKINLPADKPNKIIAYIKMVECGYKVVENPGYAAIFYNCRLTVRKLLNDKDKMFLTFTKADHEAYENQFLGLSESTKSNYLRTYCRIWNLAIADGLVTKDHHPKQYFKFKVYKRVRTKKRSIKADYWKRILKLKPAPDTRIYRSHLMAQFMYYARGMNFNDMIKLKWTDIQNNGVAYKRSKNKRSYDFELHPKAQAVLNLLREYPVQSDSGHVFPILMKEHDDVFKIDARIDSALKDFNEDSQAMADAIGWKKRFTSNCLRHGFASHLNEARVDIRIIQESLGHETQLQTRTYLDDIEDGPLFSVVPIAIPAQIPGAGALKKNCSAAPAFPPPNNYNNAVKNQQGYRL</sequence>
<dbReference type="PROSITE" id="PS51898">
    <property type="entry name" value="TYR_RECOMBINASE"/>
    <property type="match status" value="1"/>
</dbReference>
<dbReference type="GO" id="GO:0003677">
    <property type="term" value="F:DNA binding"/>
    <property type="evidence" value="ECO:0007669"/>
    <property type="project" value="InterPro"/>
</dbReference>
<dbReference type="InterPro" id="IPR013762">
    <property type="entry name" value="Integrase-like_cat_sf"/>
</dbReference>
<dbReference type="GO" id="GO:0006310">
    <property type="term" value="P:DNA recombination"/>
    <property type="evidence" value="ECO:0007669"/>
    <property type="project" value="UniProtKB-KW"/>
</dbReference>
<dbReference type="SUPFAM" id="SSF56349">
    <property type="entry name" value="DNA breaking-rejoining enzymes"/>
    <property type="match status" value="1"/>
</dbReference>